<evidence type="ECO:0000256" key="3">
    <source>
        <dbReference type="ARBA" id="ARBA00023235"/>
    </source>
</evidence>
<dbReference type="OrthoDB" id="9807797at2"/>
<dbReference type="CDD" id="cd00317">
    <property type="entry name" value="cyclophilin"/>
    <property type="match status" value="1"/>
</dbReference>
<protein>
    <recommendedName>
        <fullName evidence="4">Peptidyl-prolyl cis-trans isomerase</fullName>
        <shortName evidence="4">PPIase</shortName>
        <ecNumber evidence="4">5.2.1.8</ecNumber>
    </recommendedName>
</protein>
<dbReference type="Gene3D" id="2.40.100.10">
    <property type="entry name" value="Cyclophilin-like"/>
    <property type="match status" value="1"/>
</dbReference>
<feature type="region of interest" description="Disordered" evidence="5">
    <location>
        <begin position="26"/>
        <end position="58"/>
    </location>
</feature>
<dbReference type="GO" id="GO:0003755">
    <property type="term" value="F:peptidyl-prolyl cis-trans isomerase activity"/>
    <property type="evidence" value="ECO:0007669"/>
    <property type="project" value="UniProtKB-UniRule"/>
</dbReference>
<dbReference type="SUPFAM" id="SSF50891">
    <property type="entry name" value="Cyclophilin-like"/>
    <property type="match status" value="1"/>
</dbReference>
<dbReference type="KEGG" id="abas:ACPOL_6019"/>
<keyword evidence="3 4" id="KW-0413">Isomerase</keyword>
<evidence type="ECO:0000256" key="4">
    <source>
        <dbReference type="RuleBase" id="RU363019"/>
    </source>
</evidence>
<feature type="compositionally biased region" description="Pro residues" evidence="5">
    <location>
        <begin position="33"/>
        <end position="45"/>
    </location>
</feature>
<evidence type="ECO:0000259" key="6">
    <source>
        <dbReference type="PROSITE" id="PS50072"/>
    </source>
</evidence>
<comment type="function">
    <text evidence="4">PPIases accelerate the folding of proteins. It catalyzes the cis-trans isomerization of proline imidic peptide bonds in oligopeptides.</text>
</comment>
<evidence type="ECO:0000313" key="8">
    <source>
        <dbReference type="Proteomes" id="UP000253606"/>
    </source>
</evidence>
<sequence length="254" mass="27043">MKPITNLAAVALTWTLCTFVCLGQQSTPTPQQSAPPPAAPAPLPDAPSSNAPVVLQPTGPTAVFDTSMGRMTCKLFDKEAPETVANFIGLAEGKKDWTDPATHKKMHNKPLYNGTVFHRVIPDFMIQGGDPTATGMGDPGYMFKDEFNPNLNFDVPGRLAMANSGPDTNGSQFFITEVPTEHLNQKHTIFGQCDDSSVAVVRSIARVERDGNDKPNTDVVLTKVTIVADGKPLPPLPAASTTQSSSPSATPKTN</sequence>
<evidence type="ECO:0000256" key="1">
    <source>
        <dbReference type="ARBA" id="ARBA00007365"/>
    </source>
</evidence>
<proteinExistence type="inferred from homology"/>
<dbReference type="PANTHER" id="PTHR45625:SF4">
    <property type="entry name" value="PEPTIDYLPROLYL ISOMERASE DOMAIN AND WD REPEAT-CONTAINING PROTEIN 1"/>
    <property type="match status" value="1"/>
</dbReference>
<feature type="chain" id="PRO_5016193512" description="Peptidyl-prolyl cis-trans isomerase" evidence="4">
    <location>
        <begin position="24"/>
        <end position="254"/>
    </location>
</feature>
<accession>A0A2Z5G7M5</accession>
<dbReference type="InterPro" id="IPR020892">
    <property type="entry name" value="Cyclophilin-type_PPIase_CS"/>
</dbReference>
<evidence type="ECO:0000256" key="2">
    <source>
        <dbReference type="ARBA" id="ARBA00023110"/>
    </source>
</evidence>
<dbReference type="InterPro" id="IPR002130">
    <property type="entry name" value="Cyclophilin-type_PPIase_dom"/>
</dbReference>
<keyword evidence="8" id="KW-1185">Reference proteome</keyword>
<gene>
    <name evidence="7" type="ORF">ACPOL_6019</name>
</gene>
<feature type="compositionally biased region" description="Low complexity" evidence="5">
    <location>
        <begin position="238"/>
        <end position="254"/>
    </location>
</feature>
<evidence type="ECO:0000256" key="5">
    <source>
        <dbReference type="SAM" id="MobiDB-lite"/>
    </source>
</evidence>
<dbReference type="PANTHER" id="PTHR45625">
    <property type="entry name" value="PEPTIDYL-PROLYL CIS-TRANS ISOMERASE-RELATED"/>
    <property type="match status" value="1"/>
</dbReference>
<dbReference type="EC" id="5.2.1.8" evidence="4"/>
<dbReference type="InterPro" id="IPR029000">
    <property type="entry name" value="Cyclophilin-like_dom_sf"/>
</dbReference>
<feature type="domain" description="PPIase cyclophilin-type" evidence="6">
    <location>
        <begin position="62"/>
        <end position="226"/>
    </location>
</feature>
<comment type="similarity">
    <text evidence="1 4">Belongs to the cyclophilin-type PPIase family.</text>
</comment>
<reference evidence="7 8" key="1">
    <citation type="journal article" date="2018" name="Front. Microbiol.">
        <title>Hydrolytic Capabilities as a Key to Environmental Success: Chitinolytic and Cellulolytic Acidobacteria From Acidic Sub-arctic Soils and Boreal Peatlands.</title>
        <authorList>
            <person name="Belova S.E."/>
            <person name="Ravin N.V."/>
            <person name="Pankratov T.A."/>
            <person name="Rakitin A.L."/>
            <person name="Ivanova A.A."/>
            <person name="Beletsky A.V."/>
            <person name="Mardanov A.V."/>
            <person name="Sinninghe Damste J.S."/>
            <person name="Dedysh S.N."/>
        </authorList>
    </citation>
    <scope>NUCLEOTIDE SEQUENCE [LARGE SCALE GENOMIC DNA]</scope>
    <source>
        <strain evidence="7 8">SBC82</strain>
    </source>
</reference>
<comment type="catalytic activity">
    <reaction evidence="4">
        <text>[protein]-peptidylproline (omega=180) = [protein]-peptidylproline (omega=0)</text>
        <dbReference type="Rhea" id="RHEA:16237"/>
        <dbReference type="Rhea" id="RHEA-COMP:10747"/>
        <dbReference type="Rhea" id="RHEA-COMP:10748"/>
        <dbReference type="ChEBI" id="CHEBI:83833"/>
        <dbReference type="ChEBI" id="CHEBI:83834"/>
        <dbReference type="EC" id="5.2.1.8"/>
    </reaction>
</comment>
<dbReference type="RefSeq" id="WP_114209867.1">
    <property type="nucleotide sequence ID" value="NZ_CP030840.1"/>
</dbReference>
<dbReference type="Proteomes" id="UP000253606">
    <property type="component" value="Chromosome"/>
</dbReference>
<keyword evidence="4" id="KW-0732">Signal</keyword>
<organism evidence="7 8">
    <name type="scientific">Acidisarcina polymorpha</name>
    <dbReference type="NCBI Taxonomy" id="2211140"/>
    <lineage>
        <taxon>Bacteria</taxon>
        <taxon>Pseudomonadati</taxon>
        <taxon>Acidobacteriota</taxon>
        <taxon>Terriglobia</taxon>
        <taxon>Terriglobales</taxon>
        <taxon>Acidobacteriaceae</taxon>
        <taxon>Acidisarcina</taxon>
    </lineage>
</organism>
<name>A0A2Z5G7M5_9BACT</name>
<evidence type="ECO:0000313" key="7">
    <source>
        <dbReference type="EMBL" id="AXC15263.1"/>
    </source>
</evidence>
<dbReference type="InterPro" id="IPR044666">
    <property type="entry name" value="Cyclophilin_A-like"/>
</dbReference>
<keyword evidence="2 4" id="KW-0697">Rotamase</keyword>
<dbReference type="Pfam" id="PF00160">
    <property type="entry name" value="Pro_isomerase"/>
    <property type="match status" value="1"/>
</dbReference>
<dbReference type="EMBL" id="CP030840">
    <property type="protein sequence ID" value="AXC15263.1"/>
    <property type="molecule type" value="Genomic_DNA"/>
</dbReference>
<dbReference type="PROSITE" id="PS00170">
    <property type="entry name" value="CSA_PPIASE_1"/>
    <property type="match status" value="1"/>
</dbReference>
<feature type="signal peptide" evidence="4">
    <location>
        <begin position="1"/>
        <end position="23"/>
    </location>
</feature>
<dbReference type="PRINTS" id="PR00153">
    <property type="entry name" value="CSAPPISMRASE"/>
</dbReference>
<dbReference type="GO" id="GO:0006457">
    <property type="term" value="P:protein folding"/>
    <property type="evidence" value="ECO:0007669"/>
    <property type="project" value="InterPro"/>
</dbReference>
<dbReference type="AlphaFoldDB" id="A0A2Z5G7M5"/>
<feature type="region of interest" description="Disordered" evidence="5">
    <location>
        <begin position="229"/>
        <end position="254"/>
    </location>
</feature>
<dbReference type="PROSITE" id="PS50072">
    <property type="entry name" value="CSA_PPIASE_2"/>
    <property type="match status" value="1"/>
</dbReference>